<feature type="region of interest" description="Disordered" evidence="1">
    <location>
        <begin position="1"/>
        <end position="64"/>
    </location>
</feature>
<feature type="compositionally biased region" description="Polar residues" evidence="1">
    <location>
        <begin position="1"/>
        <end position="13"/>
    </location>
</feature>
<dbReference type="Proteomes" id="UP001351900">
    <property type="component" value="Unassembled WGS sequence"/>
</dbReference>
<evidence type="ECO:0000256" key="1">
    <source>
        <dbReference type="SAM" id="MobiDB-lite"/>
    </source>
</evidence>
<name>A0ABU7V383_9MICO</name>
<keyword evidence="2" id="KW-0472">Membrane</keyword>
<comment type="caution">
    <text evidence="3">The sequence shown here is derived from an EMBL/GenBank/DDBJ whole genome shotgun (WGS) entry which is preliminary data.</text>
</comment>
<feature type="transmembrane region" description="Helical" evidence="2">
    <location>
        <begin position="88"/>
        <end position="108"/>
    </location>
</feature>
<evidence type="ECO:0000313" key="4">
    <source>
        <dbReference type="Proteomes" id="UP001351900"/>
    </source>
</evidence>
<keyword evidence="4" id="KW-1185">Reference proteome</keyword>
<feature type="transmembrane region" description="Helical" evidence="2">
    <location>
        <begin position="128"/>
        <end position="150"/>
    </location>
</feature>
<evidence type="ECO:0000256" key="2">
    <source>
        <dbReference type="SAM" id="Phobius"/>
    </source>
</evidence>
<organism evidence="3 4">
    <name type="scientific">Microbacterium schleiferi</name>
    <dbReference type="NCBI Taxonomy" id="69362"/>
    <lineage>
        <taxon>Bacteria</taxon>
        <taxon>Bacillati</taxon>
        <taxon>Actinomycetota</taxon>
        <taxon>Actinomycetes</taxon>
        <taxon>Micrococcales</taxon>
        <taxon>Microbacteriaceae</taxon>
        <taxon>Microbacterium</taxon>
    </lineage>
</organism>
<gene>
    <name evidence="3" type="ORF">V2V91_02145</name>
</gene>
<dbReference type="RefSeq" id="WP_331790612.1">
    <property type="nucleotide sequence ID" value="NZ_BAAAUO010000003.1"/>
</dbReference>
<reference evidence="3 4" key="1">
    <citation type="submission" date="2024-01" db="EMBL/GenBank/DDBJ databases">
        <title>the genome sequence of strain Microbacterium schleiferi NBRC 15075.</title>
        <authorList>
            <person name="Ding Y."/>
            <person name="Zhang G."/>
        </authorList>
    </citation>
    <scope>NUCLEOTIDE SEQUENCE [LARGE SCALE GENOMIC DNA]</scope>
    <source>
        <strain evidence="3 4">NBRC 15075</strain>
    </source>
</reference>
<sequence length="160" mass="16658">MSTNDSTPETATENTDDRDDTMILEVVATDAPPLFRPPAPEKPEASASASGDASVPLIPPAAEEPPAPVRVAELAPTETGVEAPRTRWAAVVWGLFFAAVAIGGLWILSEPSRPSDAVEWAVTLDAATGVAILILGLGVILLVAGAAGLLRRTQRRRTAD</sequence>
<protein>
    <submittedName>
        <fullName evidence="3">Uncharacterized protein</fullName>
    </submittedName>
</protein>
<evidence type="ECO:0000313" key="3">
    <source>
        <dbReference type="EMBL" id="MEF2253938.1"/>
    </source>
</evidence>
<accession>A0ABU7V383</accession>
<keyword evidence="2" id="KW-1133">Transmembrane helix</keyword>
<keyword evidence="2" id="KW-0812">Transmembrane</keyword>
<dbReference type="EMBL" id="JAZHOV010000001">
    <property type="protein sequence ID" value="MEF2253938.1"/>
    <property type="molecule type" value="Genomic_DNA"/>
</dbReference>
<proteinExistence type="predicted"/>